<dbReference type="Pfam" id="PF04932">
    <property type="entry name" value="Wzy_C"/>
    <property type="match status" value="1"/>
</dbReference>
<dbReference type="RefSeq" id="WP_319625217.1">
    <property type="nucleotide sequence ID" value="NZ_JAWXXV010000003.1"/>
</dbReference>
<dbReference type="PANTHER" id="PTHR37422">
    <property type="entry name" value="TEICHURONIC ACID BIOSYNTHESIS PROTEIN TUAE"/>
    <property type="match status" value="1"/>
</dbReference>
<evidence type="ECO:0000256" key="4">
    <source>
        <dbReference type="ARBA" id="ARBA00023136"/>
    </source>
</evidence>
<dbReference type="EMBL" id="JAWXXV010000003">
    <property type="protein sequence ID" value="MDX5986622.1"/>
    <property type="molecule type" value="Genomic_DNA"/>
</dbReference>
<sequence length="463" mass="49978">MSATSQGRLPKSIPLPSVPFALLAVLLAALWLAGGASRADVLGQVVVRSVAWMTVIILLLTGPRLPRVRTDPVALLLLFTIALPAIQLVPLPPEIWQRLPGRDVFIQAATLSGQAQPWRPLTIVPGATLNALASLIVPIATWLLAASLNYDERRRLPGMLLCVVIATMLVGLVQFSGIIYDNPFINDTPWEASGTFANRNHFALFMAIGCLLVPTWGFAGERLAYWRLPAVAGLLLLLFLTILGSGSRAGLGLGVVALLLGVILSGQRIRKALTFYPSWVYPTLVAAFAAIIIAFVSLSVMADRAVSINRAFALDPGQDMRTRGLPTVLSMVKTYFPFGSGLGGFDPMFRMHEPFELLAPTYFNHAHNDFLEIVLDAGLPGAVLVLAAFAWWGRASMSVWTAGLGRTYALPRLGSATIFLVMIASLFDYPARVPLIMAVTVIAGIWLNATAEVTTLPRRGQHL</sequence>
<dbReference type="InterPro" id="IPR051533">
    <property type="entry name" value="WaaL-like"/>
</dbReference>
<keyword evidence="4 5" id="KW-0472">Membrane</keyword>
<feature type="transmembrane region" description="Helical" evidence="5">
    <location>
        <begin position="127"/>
        <end position="146"/>
    </location>
</feature>
<evidence type="ECO:0000313" key="8">
    <source>
        <dbReference type="Proteomes" id="UP001279660"/>
    </source>
</evidence>
<protein>
    <submittedName>
        <fullName evidence="7">O-antigen ligase family protein</fullName>
    </submittedName>
</protein>
<feature type="transmembrane region" description="Helical" evidence="5">
    <location>
        <begin position="45"/>
        <end position="61"/>
    </location>
</feature>
<feature type="transmembrane region" description="Helical" evidence="5">
    <location>
        <begin position="377"/>
        <end position="397"/>
    </location>
</feature>
<comment type="subcellular location">
    <subcellularLocation>
        <location evidence="1">Membrane</location>
        <topology evidence="1">Multi-pass membrane protein</topology>
    </subcellularLocation>
</comment>
<evidence type="ECO:0000256" key="3">
    <source>
        <dbReference type="ARBA" id="ARBA00022989"/>
    </source>
</evidence>
<feature type="transmembrane region" description="Helical" evidence="5">
    <location>
        <begin position="409"/>
        <end position="427"/>
    </location>
</feature>
<evidence type="ECO:0000259" key="6">
    <source>
        <dbReference type="Pfam" id="PF04932"/>
    </source>
</evidence>
<feature type="transmembrane region" description="Helical" evidence="5">
    <location>
        <begin position="279"/>
        <end position="302"/>
    </location>
</feature>
<dbReference type="PANTHER" id="PTHR37422:SF13">
    <property type="entry name" value="LIPOPOLYSACCHARIDE BIOSYNTHESIS PROTEIN PA4999-RELATED"/>
    <property type="match status" value="1"/>
</dbReference>
<comment type="caution">
    <text evidence="7">The sequence shown here is derived from an EMBL/GenBank/DDBJ whole genome shotgun (WGS) entry which is preliminary data.</text>
</comment>
<keyword evidence="2 5" id="KW-0812">Transmembrane</keyword>
<evidence type="ECO:0000256" key="2">
    <source>
        <dbReference type="ARBA" id="ARBA00022692"/>
    </source>
</evidence>
<evidence type="ECO:0000256" key="1">
    <source>
        <dbReference type="ARBA" id="ARBA00004141"/>
    </source>
</evidence>
<dbReference type="InterPro" id="IPR007016">
    <property type="entry name" value="O-antigen_ligase-rel_domated"/>
</dbReference>
<feature type="transmembrane region" description="Helical" evidence="5">
    <location>
        <begin position="73"/>
        <end position="91"/>
    </location>
</feature>
<name>A0ABU4PTT7_9SPHN</name>
<dbReference type="GO" id="GO:0016874">
    <property type="term" value="F:ligase activity"/>
    <property type="evidence" value="ECO:0007669"/>
    <property type="project" value="UniProtKB-KW"/>
</dbReference>
<feature type="domain" description="O-antigen ligase-related" evidence="6">
    <location>
        <begin position="234"/>
        <end position="386"/>
    </location>
</feature>
<evidence type="ECO:0000256" key="5">
    <source>
        <dbReference type="SAM" id="Phobius"/>
    </source>
</evidence>
<dbReference type="Proteomes" id="UP001279660">
    <property type="component" value="Unassembled WGS sequence"/>
</dbReference>
<feature type="transmembrane region" description="Helical" evidence="5">
    <location>
        <begin position="200"/>
        <end position="218"/>
    </location>
</feature>
<gene>
    <name evidence="7" type="ORF">SIL82_20400</name>
</gene>
<organism evidence="7 8">
    <name type="scientific">Sphingomonas echinoides</name>
    <dbReference type="NCBI Taxonomy" id="59803"/>
    <lineage>
        <taxon>Bacteria</taxon>
        <taxon>Pseudomonadati</taxon>
        <taxon>Pseudomonadota</taxon>
        <taxon>Alphaproteobacteria</taxon>
        <taxon>Sphingomonadales</taxon>
        <taxon>Sphingomonadaceae</taxon>
        <taxon>Sphingomonas</taxon>
    </lineage>
</organism>
<feature type="transmembrane region" description="Helical" evidence="5">
    <location>
        <begin position="158"/>
        <end position="180"/>
    </location>
</feature>
<feature type="transmembrane region" description="Helical" evidence="5">
    <location>
        <begin position="225"/>
        <end position="243"/>
    </location>
</feature>
<accession>A0ABU4PTT7</accession>
<keyword evidence="8" id="KW-1185">Reference proteome</keyword>
<proteinExistence type="predicted"/>
<feature type="transmembrane region" description="Helical" evidence="5">
    <location>
        <begin position="249"/>
        <end position="267"/>
    </location>
</feature>
<keyword evidence="7" id="KW-0436">Ligase</keyword>
<evidence type="ECO:0000313" key="7">
    <source>
        <dbReference type="EMBL" id="MDX5986622.1"/>
    </source>
</evidence>
<keyword evidence="3 5" id="KW-1133">Transmembrane helix</keyword>
<reference evidence="7 8" key="1">
    <citation type="submission" date="2023-11" db="EMBL/GenBank/DDBJ databases">
        <title>MicrobeMod: A computational toolkit for identifying prokaryotic methylation and restriction-modification with nanopore sequencing.</title>
        <authorList>
            <person name="Crits-Christoph A."/>
            <person name="Kang S.C."/>
            <person name="Lee H."/>
            <person name="Ostrov N."/>
        </authorList>
    </citation>
    <scope>NUCLEOTIDE SEQUENCE [LARGE SCALE GENOMIC DNA]</scope>
    <source>
        <strain evidence="7 8">ATCC 14820</strain>
    </source>
</reference>
<feature type="transmembrane region" description="Helical" evidence="5">
    <location>
        <begin position="433"/>
        <end position="451"/>
    </location>
</feature>